<dbReference type="EMBL" id="JAANCM010000007">
    <property type="protein sequence ID" value="NHT76929.1"/>
    <property type="molecule type" value="Genomic_DNA"/>
</dbReference>
<keyword evidence="4" id="KW-1185">Reference proteome</keyword>
<keyword evidence="2" id="KW-1133">Transmembrane helix</keyword>
<name>A0AA43ZFI3_9HYPH</name>
<evidence type="ECO:0000313" key="3">
    <source>
        <dbReference type="EMBL" id="NHT76929.1"/>
    </source>
</evidence>
<comment type="caution">
    <text evidence="3">The sequence shown here is derived from an EMBL/GenBank/DDBJ whole genome shotgun (WGS) entry which is preliminary data.</text>
</comment>
<protein>
    <submittedName>
        <fullName evidence="3">Uncharacterized protein</fullName>
    </submittedName>
</protein>
<feature type="compositionally biased region" description="Polar residues" evidence="1">
    <location>
        <begin position="143"/>
        <end position="156"/>
    </location>
</feature>
<evidence type="ECO:0000256" key="1">
    <source>
        <dbReference type="SAM" id="MobiDB-lite"/>
    </source>
</evidence>
<evidence type="ECO:0000313" key="4">
    <source>
        <dbReference type="Proteomes" id="UP001155840"/>
    </source>
</evidence>
<keyword evidence="2" id="KW-0472">Membrane</keyword>
<feature type="transmembrane region" description="Helical" evidence="2">
    <location>
        <begin position="21"/>
        <end position="42"/>
    </location>
</feature>
<proteinExistence type="predicted"/>
<feature type="region of interest" description="Disordered" evidence="1">
    <location>
        <begin position="131"/>
        <end position="157"/>
    </location>
</feature>
<reference evidence="3" key="1">
    <citation type="submission" date="2020-03" db="EMBL/GenBank/DDBJ databases">
        <title>Ferranicluibacter endophyticum gen. nov., sp. nov., a new genus isolated from Rubus ulmifolius Schott. stem.</title>
        <authorList>
            <person name="Roca-Couso R."/>
            <person name="Flores-Felix J.D."/>
            <person name="Igual J.M."/>
            <person name="Rivas R."/>
        </authorList>
    </citation>
    <scope>NUCLEOTIDE SEQUENCE</scope>
    <source>
        <strain evidence="3">CRRU44</strain>
    </source>
</reference>
<dbReference type="Proteomes" id="UP001155840">
    <property type="component" value="Unassembled WGS sequence"/>
</dbReference>
<keyword evidence="2" id="KW-0812">Transmembrane</keyword>
<dbReference type="AlphaFoldDB" id="A0AA43ZFI3"/>
<sequence>MEITLQSNEYRRHDAKASRNLTWNLVMGGAGLSLLTTMAVLAKGPVKEDRPQQIPANYVSLYSPRSEGLPASSPVVFQAESARTYRVVPTPKPPVLASAKTAPAPLAMPVRRSASPDGDFSACDASCRQPMSRRDATHAAPAVSTSEMSLDNQGFDDTTRRPGPLAMAASAFGKVAGAPLTVLAFGRDAIGRVASVTE</sequence>
<evidence type="ECO:0000256" key="2">
    <source>
        <dbReference type="SAM" id="Phobius"/>
    </source>
</evidence>
<accession>A0AA43ZFI3</accession>
<gene>
    <name evidence="3" type="ORF">G8E10_14415</name>
</gene>
<dbReference type="RefSeq" id="WP_132449408.1">
    <property type="nucleotide sequence ID" value="NZ_JAANCM010000007.1"/>
</dbReference>
<organism evidence="3 4">
    <name type="scientific">Ferranicluibacter rubi</name>
    <dbReference type="NCBI Taxonomy" id="2715133"/>
    <lineage>
        <taxon>Bacteria</taxon>
        <taxon>Pseudomonadati</taxon>
        <taxon>Pseudomonadota</taxon>
        <taxon>Alphaproteobacteria</taxon>
        <taxon>Hyphomicrobiales</taxon>
        <taxon>Rhizobiaceae</taxon>
        <taxon>Ferranicluibacter</taxon>
    </lineage>
</organism>